<protein>
    <submittedName>
        <fullName evidence="2">Uncharacterized protein</fullName>
    </submittedName>
</protein>
<feature type="region of interest" description="Disordered" evidence="1">
    <location>
        <begin position="88"/>
        <end position="113"/>
    </location>
</feature>
<sequence length="113" mass="12744">MKEDLLTIAMNMNARAMNEYKEPSRIDYCQSRGPSHIQGDAIELQPTSDCYTFQTVHGSALKLWLMTTNFIVYKCSKRFAVTCYKDNGSNAKSYGGGQKKSATSPEMVRKVKM</sequence>
<evidence type="ECO:0000256" key="1">
    <source>
        <dbReference type="SAM" id="MobiDB-lite"/>
    </source>
</evidence>
<dbReference type="InParanoid" id="A0A7R8YT66"/>
<reference evidence="2 3" key="1">
    <citation type="submission" date="2020-11" db="EMBL/GenBank/DDBJ databases">
        <authorList>
            <person name="Wallbank WR R."/>
            <person name="Pardo Diaz C."/>
            <person name="Kozak K."/>
            <person name="Martin S."/>
            <person name="Jiggins C."/>
            <person name="Moest M."/>
            <person name="Warren A I."/>
            <person name="Generalovic N T."/>
            <person name="Byers J.R.P. K."/>
            <person name="Montejo-Kovacevich G."/>
            <person name="Yen C E."/>
        </authorList>
    </citation>
    <scope>NUCLEOTIDE SEQUENCE [LARGE SCALE GENOMIC DNA]</scope>
</reference>
<accession>A0A7R8YT66</accession>
<evidence type="ECO:0000313" key="3">
    <source>
        <dbReference type="Proteomes" id="UP000594454"/>
    </source>
</evidence>
<evidence type="ECO:0000313" key="2">
    <source>
        <dbReference type="EMBL" id="CAD7084214.1"/>
    </source>
</evidence>
<organism evidence="2 3">
    <name type="scientific">Hermetia illucens</name>
    <name type="common">Black soldier fly</name>
    <dbReference type="NCBI Taxonomy" id="343691"/>
    <lineage>
        <taxon>Eukaryota</taxon>
        <taxon>Metazoa</taxon>
        <taxon>Ecdysozoa</taxon>
        <taxon>Arthropoda</taxon>
        <taxon>Hexapoda</taxon>
        <taxon>Insecta</taxon>
        <taxon>Pterygota</taxon>
        <taxon>Neoptera</taxon>
        <taxon>Endopterygota</taxon>
        <taxon>Diptera</taxon>
        <taxon>Brachycera</taxon>
        <taxon>Stratiomyomorpha</taxon>
        <taxon>Stratiomyidae</taxon>
        <taxon>Hermetiinae</taxon>
        <taxon>Hermetia</taxon>
    </lineage>
</organism>
<proteinExistence type="predicted"/>
<gene>
    <name evidence="2" type="ORF">HERILL_LOCUS7121</name>
</gene>
<dbReference type="AlphaFoldDB" id="A0A7R8YT66"/>
<dbReference type="EMBL" id="LR899011">
    <property type="protein sequence ID" value="CAD7084214.1"/>
    <property type="molecule type" value="Genomic_DNA"/>
</dbReference>
<keyword evidence="3" id="KW-1185">Reference proteome</keyword>
<dbReference type="Proteomes" id="UP000594454">
    <property type="component" value="Chromosome 3"/>
</dbReference>
<name>A0A7R8YT66_HERIL</name>